<feature type="transmembrane region" description="Helical" evidence="10">
    <location>
        <begin position="474"/>
        <end position="499"/>
    </location>
</feature>
<keyword evidence="3" id="KW-0813">Transport</keyword>
<dbReference type="EMBL" id="CAJFDH010000003">
    <property type="protein sequence ID" value="CAD5217823.1"/>
    <property type="molecule type" value="Genomic_DNA"/>
</dbReference>
<keyword evidence="4 10" id="KW-0812">Transmembrane</keyword>
<dbReference type="PROSITE" id="PS50267">
    <property type="entry name" value="NA_NEUROTRAN_SYMP_3"/>
    <property type="match status" value="1"/>
</dbReference>
<protein>
    <recommendedName>
        <fullName evidence="13">Transporter</fullName>
    </recommendedName>
</protein>
<dbReference type="GO" id="GO:0005283">
    <property type="term" value="F:amino acid:sodium symporter activity"/>
    <property type="evidence" value="ECO:0007669"/>
    <property type="project" value="TreeGrafter"/>
</dbReference>
<feature type="transmembrane region" description="Helical" evidence="10">
    <location>
        <begin position="266"/>
        <end position="286"/>
    </location>
</feature>
<reference evidence="11" key="1">
    <citation type="submission" date="2020-09" db="EMBL/GenBank/DDBJ databases">
        <authorList>
            <person name="Kikuchi T."/>
        </authorList>
    </citation>
    <scope>NUCLEOTIDE SEQUENCE</scope>
    <source>
        <strain evidence="11">SH1</strain>
    </source>
</reference>
<dbReference type="GO" id="GO:0005886">
    <property type="term" value="C:plasma membrane"/>
    <property type="evidence" value="ECO:0007669"/>
    <property type="project" value="TreeGrafter"/>
</dbReference>
<evidence type="ECO:0000256" key="2">
    <source>
        <dbReference type="ARBA" id="ARBA00006459"/>
    </source>
</evidence>
<dbReference type="GO" id="GO:0015179">
    <property type="term" value="F:L-amino acid transmembrane transporter activity"/>
    <property type="evidence" value="ECO:0007669"/>
    <property type="project" value="TreeGrafter"/>
</dbReference>
<dbReference type="PANTHER" id="PTHR11616">
    <property type="entry name" value="SODIUM/CHLORIDE DEPENDENT TRANSPORTER"/>
    <property type="match status" value="1"/>
</dbReference>
<evidence type="ECO:0000256" key="5">
    <source>
        <dbReference type="ARBA" id="ARBA00022847"/>
    </source>
</evidence>
<keyword evidence="6 10" id="KW-1133">Transmembrane helix</keyword>
<dbReference type="Pfam" id="PF00209">
    <property type="entry name" value="SNF"/>
    <property type="match status" value="1"/>
</dbReference>
<feature type="transmembrane region" description="Helical" evidence="10">
    <location>
        <begin position="433"/>
        <end position="453"/>
    </location>
</feature>
<proteinExistence type="inferred from homology"/>
<name>A0A811KPZ8_9BILA</name>
<keyword evidence="8" id="KW-0325">Glycoprotein</keyword>
<evidence type="ECO:0000313" key="12">
    <source>
        <dbReference type="Proteomes" id="UP000614601"/>
    </source>
</evidence>
<dbReference type="InterPro" id="IPR037272">
    <property type="entry name" value="SNS_sf"/>
</dbReference>
<evidence type="ECO:0000313" key="11">
    <source>
        <dbReference type="EMBL" id="CAD5217823.1"/>
    </source>
</evidence>
<feature type="binding site" evidence="9">
    <location>
        <position position="64"/>
    </location>
    <ligand>
        <name>Na(+)</name>
        <dbReference type="ChEBI" id="CHEBI:29101"/>
        <label>1</label>
    </ligand>
</feature>
<comment type="subcellular location">
    <subcellularLocation>
        <location evidence="1">Membrane</location>
        <topology evidence="1">Multi-pass membrane protein</topology>
    </subcellularLocation>
</comment>
<feature type="transmembrane region" description="Helical" evidence="10">
    <location>
        <begin position="49"/>
        <end position="66"/>
    </location>
</feature>
<dbReference type="GO" id="GO:0046872">
    <property type="term" value="F:metal ion binding"/>
    <property type="evidence" value="ECO:0007669"/>
    <property type="project" value="UniProtKB-KW"/>
</dbReference>
<feature type="transmembrane region" description="Helical" evidence="10">
    <location>
        <begin position="359"/>
        <end position="380"/>
    </location>
</feature>
<evidence type="ECO:0000256" key="7">
    <source>
        <dbReference type="ARBA" id="ARBA00023136"/>
    </source>
</evidence>
<evidence type="ECO:0000256" key="9">
    <source>
        <dbReference type="PIRSR" id="PIRSR600175-1"/>
    </source>
</evidence>
<evidence type="ECO:0000256" key="1">
    <source>
        <dbReference type="ARBA" id="ARBA00004141"/>
    </source>
</evidence>
<keyword evidence="9" id="KW-0479">Metal-binding</keyword>
<feature type="transmembrane region" description="Helical" evidence="10">
    <location>
        <begin position="187"/>
        <end position="205"/>
    </location>
</feature>
<dbReference type="GO" id="GO:0089718">
    <property type="term" value="P:amino acid import across plasma membrane"/>
    <property type="evidence" value="ECO:0007669"/>
    <property type="project" value="TreeGrafter"/>
</dbReference>
<evidence type="ECO:0000256" key="10">
    <source>
        <dbReference type="SAM" id="Phobius"/>
    </source>
</evidence>
<feature type="binding site" evidence="9">
    <location>
        <position position="57"/>
    </location>
    <ligand>
        <name>Na(+)</name>
        <dbReference type="ChEBI" id="CHEBI:29101"/>
        <label>1</label>
    </ligand>
</feature>
<accession>A0A811KPZ8</accession>
<dbReference type="InterPro" id="IPR000175">
    <property type="entry name" value="Na/ntran_symport"/>
</dbReference>
<organism evidence="11 12">
    <name type="scientific">Bursaphelenchus okinawaensis</name>
    <dbReference type="NCBI Taxonomy" id="465554"/>
    <lineage>
        <taxon>Eukaryota</taxon>
        <taxon>Metazoa</taxon>
        <taxon>Ecdysozoa</taxon>
        <taxon>Nematoda</taxon>
        <taxon>Chromadorea</taxon>
        <taxon>Rhabditida</taxon>
        <taxon>Tylenchina</taxon>
        <taxon>Tylenchomorpha</taxon>
        <taxon>Aphelenchoidea</taxon>
        <taxon>Aphelenchoididae</taxon>
        <taxon>Bursaphelenchus</taxon>
    </lineage>
</organism>
<dbReference type="EMBL" id="CAJFCW020000003">
    <property type="protein sequence ID" value="CAG9108550.1"/>
    <property type="molecule type" value="Genomic_DNA"/>
</dbReference>
<evidence type="ECO:0000256" key="4">
    <source>
        <dbReference type="ARBA" id="ARBA00022692"/>
    </source>
</evidence>
<dbReference type="Proteomes" id="UP000614601">
    <property type="component" value="Unassembled WGS sequence"/>
</dbReference>
<feature type="transmembrane region" description="Helical" evidence="10">
    <location>
        <begin position="217"/>
        <end position="237"/>
    </location>
</feature>
<dbReference type="SUPFAM" id="SSF161070">
    <property type="entry name" value="SNF-like"/>
    <property type="match status" value="1"/>
</dbReference>
<evidence type="ECO:0008006" key="13">
    <source>
        <dbReference type="Google" id="ProtNLM"/>
    </source>
</evidence>
<feature type="transmembrane region" description="Helical" evidence="10">
    <location>
        <begin position="298"/>
        <end position="323"/>
    </location>
</feature>
<feature type="transmembrane region" description="Helical" evidence="10">
    <location>
        <begin position="401"/>
        <end position="427"/>
    </location>
</feature>
<dbReference type="PANTHER" id="PTHR11616:SF321">
    <property type="entry name" value="SODIUM-DEPENDENT NUTRIENT AMINO ACID TRANSPORTER 1-RELATED"/>
    <property type="match status" value="1"/>
</dbReference>
<keyword evidence="5" id="KW-0769">Symport</keyword>
<keyword evidence="7 10" id="KW-0472">Membrane</keyword>
<feature type="binding site" evidence="9">
    <location>
        <position position="273"/>
    </location>
    <ligand>
        <name>Na(+)</name>
        <dbReference type="ChEBI" id="CHEBI:29101"/>
        <label>1</label>
    </ligand>
</feature>
<comment type="similarity">
    <text evidence="2">Belongs to the sodium:neurotransmitter symporter (SNF) (TC 2.A.22) family.</text>
</comment>
<gene>
    <name evidence="11" type="ORF">BOKJ2_LOCUS7285</name>
</gene>
<sequence>MSYLNGKQVNPPFLQEEEFVDDGDIEYPFEDVGGSGDENRIRGNWSSHMDYYLSVFGFTFALGNLWRFPNQCHLHGGLAYLIPYIVLFFISAIPMLFMELSLGQFVSLGPTAVWKVAPMFKGIGIAMVFICSVTAVYFQLITSWSLFNSSNVEQTNFPKNHVIPSLEYFHTEVLQISDGISDFRTDYFNWRLTICLLVSWSAIFLCSFKGIKTSGKVVYITVVLPYIILFVLTLRFLTLPGSLEGLWHFFYPDFNVLLDLKVWGDAAIQVFYSLSSCTGGLILLSSYSRFHNNVFRDVWLVGFVDLITSVLVSALVFSAIGFVCHEMDMYLDEFKLQNGVQLVFVFFAEALSKLPVAPLYALLFFTMVALIVFNTELFLVETVVSSVSDEYPERMRKNHRHVMTFTICVFFLLGVPLCSGAGLYWIVLLEQFVATWSLIGIAFFEVTVICWVYGSDNFLDNIRWMTHFYPPVYIMWKIIWKFVCPLVFLSILTCIWLEYKPISYNGIIFPYWATILGWVISAVPVIIIIITGIIMICRTEGSFTERWQTLLCPDDDWGPALAVHRSEYYPLQIPEARRLMSSQRFTNNEVYTPSIKPCYDESADLLVRRRNDKTKSQSRYASPERETVI</sequence>
<dbReference type="OrthoDB" id="6581954at2759"/>
<feature type="transmembrane region" description="Helical" evidence="10">
    <location>
        <begin position="119"/>
        <end position="140"/>
    </location>
</feature>
<comment type="caution">
    <text evidence="11">The sequence shown here is derived from an EMBL/GenBank/DDBJ whole genome shotgun (WGS) entry which is preliminary data.</text>
</comment>
<dbReference type="PRINTS" id="PR00176">
    <property type="entry name" value="NANEUSMPORT"/>
</dbReference>
<keyword evidence="9" id="KW-0915">Sodium</keyword>
<dbReference type="AlphaFoldDB" id="A0A811KPZ8"/>
<dbReference type="Proteomes" id="UP000783686">
    <property type="component" value="Unassembled WGS sequence"/>
</dbReference>
<evidence type="ECO:0000256" key="3">
    <source>
        <dbReference type="ARBA" id="ARBA00022448"/>
    </source>
</evidence>
<evidence type="ECO:0000256" key="6">
    <source>
        <dbReference type="ARBA" id="ARBA00022989"/>
    </source>
</evidence>
<evidence type="ECO:0000256" key="8">
    <source>
        <dbReference type="ARBA" id="ARBA00023180"/>
    </source>
</evidence>
<keyword evidence="12" id="KW-1185">Reference proteome</keyword>
<feature type="transmembrane region" description="Helical" evidence="10">
    <location>
        <begin position="78"/>
        <end position="98"/>
    </location>
</feature>
<feature type="transmembrane region" description="Helical" evidence="10">
    <location>
        <begin position="511"/>
        <end position="537"/>
    </location>
</feature>